<evidence type="ECO:0000256" key="4">
    <source>
        <dbReference type="SAM" id="SignalP"/>
    </source>
</evidence>
<dbReference type="OrthoDB" id="8144963at2"/>
<dbReference type="InterPro" id="IPR030678">
    <property type="entry name" value="Peptide/Ni-bd"/>
</dbReference>
<feature type="domain" description="Solute-binding protein family 5" evidence="5">
    <location>
        <begin position="78"/>
        <end position="416"/>
    </location>
</feature>
<sequence>MLISRRHLAQLLGGAVLLSGMAMSGLAPAQAAPRTDLVLGMTTEPAGLDPTIAAPVTIGQVTWQNIYQGLVRIDRDGKVQPQLAESWTVSPDGLTYTFKLRSGVTFHDGEAFDSAAAKFSLDRARGDSSVNPQKPFFSVIETVDAPDAGTLTLRLKRPSSNLLYWLGWPAAVMVPPKAADTLKTNPVGTGPFRFESWTKGDRVVLKKNADYWDKAGAAGLDQVTFRFIGDPQAQLVAMQSGDVDAIPLFAAPELFTQLQKDERFKTEVGQTEMKVVAGMNSAKKPFSDPRVRQALMMAVDRNMLIEGAYSGFGTAIGSHYTPNDPGYKDLTSVYPYDPAKAKALLAEAGYDGTLAFTIKAPQMAYATRSAEIMQAMFAEIGVTMTIEPTEFPARWVADVFTAKNFDMTIIAHAEPMDVAIYSRPNYYFGYHNPVLDAAITKAEQATSEDERLAAYGEVQTILATDVPALYLFVMPKLAVWKAGLEGFWTNEPIPSNDLTQVRWTQ</sequence>
<organism evidence="6 7">
    <name type="scientific">Aureimonas ureilytica</name>
    <dbReference type="NCBI Taxonomy" id="401562"/>
    <lineage>
        <taxon>Bacteria</taxon>
        <taxon>Pseudomonadati</taxon>
        <taxon>Pseudomonadota</taxon>
        <taxon>Alphaproteobacteria</taxon>
        <taxon>Hyphomicrobiales</taxon>
        <taxon>Aurantimonadaceae</taxon>
        <taxon>Aureimonas</taxon>
    </lineage>
</organism>
<feature type="chain" id="PRO_5008041636" evidence="4">
    <location>
        <begin position="32"/>
        <end position="505"/>
    </location>
</feature>
<dbReference type="STRING" id="401562.NS365_18420"/>
<evidence type="ECO:0000256" key="2">
    <source>
        <dbReference type="ARBA" id="ARBA00005695"/>
    </source>
</evidence>
<gene>
    <name evidence="6" type="ORF">NS226_19110</name>
</gene>
<dbReference type="CDD" id="cd08494">
    <property type="entry name" value="PBP2_NikA_DppA_OppA_like_6"/>
    <property type="match status" value="1"/>
</dbReference>
<evidence type="ECO:0000313" key="7">
    <source>
        <dbReference type="Proteomes" id="UP000078272"/>
    </source>
</evidence>
<dbReference type="GO" id="GO:1904680">
    <property type="term" value="F:peptide transmembrane transporter activity"/>
    <property type="evidence" value="ECO:0007669"/>
    <property type="project" value="TreeGrafter"/>
</dbReference>
<evidence type="ECO:0000313" key="6">
    <source>
        <dbReference type="EMBL" id="KTQ85829.1"/>
    </source>
</evidence>
<comment type="similarity">
    <text evidence="2">Belongs to the bacterial solute-binding protein 5 family.</text>
</comment>
<dbReference type="SUPFAM" id="SSF53850">
    <property type="entry name" value="Periplasmic binding protein-like II"/>
    <property type="match status" value="1"/>
</dbReference>
<dbReference type="PIRSF" id="PIRSF002741">
    <property type="entry name" value="MppA"/>
    <property type="match status" value="1"/>
</dbReference>
<dbReference type="PANTHER" id="PTHR30290:SF38">
    <property type="entry name" value="D,D-DIPEPTIDE-BINDING PERIPLASMIC PROTEIN DDPA-RELATED"/>
    <property type="match status" value="1"/>
</dbReference>
<comment type="subcellular location">
    <subcellularLocation>
        <location evidence="1">Periplasm</location>
    </subcellularLocation>
</comment>
<dbReference type="GO" id="GO:0030288">
    <property type="term" value="C:outer membrane-bounded periplasmic space"/>
    <property type="evidence" value="ECO:0007669"/>
    <property type="project" value="UniProtKB-ARBA"/>
</dbReference>
<accession>A0A175R5Y1</accession>
<evidence type="ECO:0000259" key="5">
    <source>
        <dbReference type="Pfam" id="PF00496"/>
    </source>
</evidence>
<dbReference type="RefSeq" id="WP_058636317.1">
    <property type="nucleotide sequence ID" value="NZ_LDPZ01000053.1"/>
</dbReference>
<dbReference type="InterPro" id="IPR039424">
    <property type="entry name" value="SBP_5"/>
</dbReference>
<dbReference type="Proteomes" id="UP000078272">
    <property type="component" value="Unassembled WGS sequence"/>
</dbReference>
<proteinExistence type="inferred from homology"/>
<comment type="caution">
    <text evidence="6">The sequence shown here is derived from an EMBL/GenBank/DDBJ whole genome shotgun (WGS) entry which is preliminary data.</text>
</comment>
<keyword evidence="3 4" id="KW-0732">Signal</keyword>
<dbReference type="InterPro" id="IPR006311">
    <property type="entry name" value="TAT_signal"/>
</dbReference>
<evidence type="ECO:0000256" key="3">
    <source>
        <dbReference type="ARBA" id="ARBA00022729"/>
    </source>
</evidence>
<protein>
    <submittedName>
        <fullName evidence="6">ABC transporter substrate-binding protein</fullName>
    </submittedName>
</protein>
<dbReference type="Gene3D" id="3.10.105.10">
    <property type="entry name" value="Dipeptide-binding Protein, Domain 3"/>
    <property type="match status" value="1"/>
</dbReference>
<feature type="signal peptide" evidence="4">
    <location>
        <begin position="1"/>
        <end position="31"/>
    </location>
</feature>
<evidence type="ECO:0000256" key="1">
    <source>
        <dbReference type="ARBA" id="ARBA00004418"/>
    </source>
</evidence>
<dbReference type="GO" id="GO:0015833">
    <property type="term" value="P:peptide transport"/>
    <property type="evidence" value="ECO:0007669"/>
    <property type="project" value="TreeGrafter"/>
</dbReference>
<dbReference type="PATRIC" id="fig|401562.3.peg.3934"/>
<dbReference type="Gene3D" id="3.90.76.10">
    <property type="entry name" value="Dipeptide-binding Protein, Domain 1"/>
    <property type="match status" value="1"/>
</dbReference>
<dbReference type="EMBL" id="LDPZ01000053">
    <property type="protein sequence ID" value="KTQ85829.1"/>
    <property type="molecule type" value="Genomic_DNA"/>
</dbReference>
<dbReference type="PANTHER" id="PTHR30290">
    <property type="entry name" value="PERIPLASMIC BINDING COMPONENT OF ABC TRANSPORTER"/>
    <property type="match status" value="1"/>
</dbReference>
<dbReference type="Pfam" id="PF00496">
    <property type="entry name" value="SBP_bac_5"/>
    <property type="match status" value="1"/>
</dbReference>
<dbReference type="GO" id="GO:0043190">
    <property type="term" value="C:ATP-binding cassette (ABC) transporter complex"/>
    <property type="evidence" value="ECO:0007669"/>
    <property type="project" value="InterPro"/>
</dbReference>
<dbReference type="PROSITE" id="PS51318">
    <property type="entry name" value="TAT"/>
    <property type="match status" value="1"/>
</dbReference>
<dbReference type="InterPro" id="IPR000914">
    <property type="entry name" value="SBP_5_dom"/>
</dbReference>
<dbReference type="Gene3D" id="3.40.190.10">
    <property type="entry name" value="Periplasmic binding protein-like II"/>
    <property type="match status" value="1"/>
</dbReference>
<name>A0A175R5Y1_9HYPH</name>
<dbReference type="AlphaFoldDB" id="A0A175R5Y1"/>
<reference evidence="6 7" key="1">
    <citation type="journal article" date="2016" name="Front. Microbiol.">
        <title>Genomic Resource of Rice Seed Associated Bacteria.</title>
        <authorList>
            <person name="Midha S."/>
            <person name="Bansal K."/>
            <person name="Sharma S."/>
            <person name="Kumar N."/>
            <person name="Patil P.P."/>
            <person name="Chaudhry V."/>
            <person name="Patil P.B."/>
        </authorList>
    </citation>
    <scope>NUCLEOTIDE SEQUENCE [LARGE SCALE GENOMIC DNA]</scope>
    <source>
        <strain evidence="6 7">NS226</strain>
    </source>
</reference>